<evidence type="ECO:0000259" key="3">
    <source>
        <dbReference type="SMART" id="SM00787"/>
    </source>
</evidence>
<evidence type="ECO:0000313" key="4">
    <source>
        <dbReference type="EMBL" id="PSS15300.1"/>
    </source>
</evidence>
<feature type="region of interest" description="Disordered" evidence="2">
    <location>
        <begin position="919"/>
        <end position="1074"/>
    </location>
</feature>
<evidence type="ECO:0000256" key="1">
    <source>
        <dbReference type="SAM" id="Coils"/>
    </source>
</evidence>
<accession>A0A2T3AZ24</accession>
<dbReference type="InterPro" id="IPR013253">
    <property type="entry name" value="Spc7_domain"/>
</dbReference>
<feature type="region of interest" description="Disordered" evidence="2">
    <location>
        <begin position="486"/>
        <end position="526"/>
    </location>
</feature>
<dbReference type="PANTHER" id="PTHR28260">
    <property type="entry name" value="SPINDLE POLE BODY COMPONENT SPC105"/>
    <property type="match status" value="1"/>
</dbReference>
<feature type="compositionally biased region" description="Low complexity" evidence="2">
    <location>
        <begin position="727"/>
        <end position="747"/>
    </location>
</feature>
<feature type="compositionally biased region" description="Polar residues" evidence="2">
    <location>
        <begin position="412"/>
        <end position="426"/>
    </location>
</feature>
<dbReference type="Pfam" id="PF18210">
    <property type="entry name" value="Knl1_RWD_C"/>
    <property type="match status" value="1"/>
</dbReference>
<feature type="region of interest" description="Disordered" evidence="2">
    <location>
        <begin position="663"/>
        <end position="852"/>
    </location>
</feature>
<feature type="compositionally biased region" description="Polar residues" evidence="2">
    <location>
        <begin position="748"/>
        <end position="758"/>
    </location>
</feature>
<dbReference type="OrthoDB" id="5592879at2759"/>
<sequence length="1594" mass="173807">MSAREEVTLPASRTKSRKSLAHIPSSAMDQENMTTDFGALAAGKKAAPIEKPAKKSRSKSIGPGGLDALKDTTGNRRKSLATVPHPPPKSILKPTIPPLREIPAHISKRNGSPKKSTPPTPQEELLIDFNIDGPTVTGADSLPNPFQIEDRAAANETRITLRTEEEQQAAAREREERERQELEKEINSRRDARRKSLANRRVSFAPEATLHTWDVVVEYQDSTTSSNATNSTRRASSISGDTVASPHHQTPGLASSDPSEPPSTPPEQTEEDTTAVGPAHQRDQHQKKRRRSSGIPPMNFNNPDDEVFSSSPLSGSSAGDADEVVDEEDDDGSISGSEDDDGTMMSIDGGETTDMSMASVKSASTDSSGRLEAALRLAARQAGTQGTAFDEHGDSEPDDEVLASFAPFTKKTPVQNLESQQDQENVNPFLPAFNSAAPSRDKEPSEAEEATMEMTMEMTRAVGGILPGQQADEDEMSMDVTRAFGGIISNEVPKAADSRRKSMSSTRRQSTRRRSSGEASSLEDETMDFTMAVGGIQPTPDESISNDDEEMTMEFTSVVGGVLPQGNPSTRSRRSSMAPNQRQSKRNRESLESTAGDVTMDMTAAIGGIMPSMTDTTIGDIDATVGMEMTTAVGGILNPQPSTGNRARAKKVMELETDLGSSPFQAEVAANSPPKVSAPVHTIASETGSPSLAAFRGKGLRRSVEARNSTTPKSRPSSGTPVKKPATPSKQLTPQPTQPTIPGKTPPSSNVVMRTSSPKRLFKDEIMAASSTPQSSAIKSKQSPTKATPNKVTPNKASPNKAPNKATPNKATPNKATPNKTTPNKATPNTAIRNKLFQVDKNSGVPTPSFVLTPQRRLSSGIGIDRAGLGSPRVAALLDRRGSIGEQAVAFVPSQFDNNGRGVRFDDPRAMEEEIDMERKIEEDKENGRTIMEREADPREAEKDATINLKEMIQSMTPKKSLKGRKSLHIGTAKGILGKRPVELDEEDEDEDNGGMKRLKGHQASPVKNVKLQGPPSKDDTTGRLTRATRKSLETSNNASVTPTTTSSPAKAKSTTPRSSQFKDADANAVDLEPVPFVEKGPIEDPAVSEESIEDDRIQLQDFLNMTSIRFMELTTTKRRHTIAPKAPSSRHSKQEESDVSLEDCVAAGAATIPMLELFQHACHELKNYISEGRKTVREIETETFEENPPLFREYISASPDVKVVMDNQLKNVKTHARLLSKGMWYEWRMTLLATLKDGLLKTADGMLKDEETLDQQLALLDSVVPHIIRQAEQLEREEADLQSAAEELANCDQEELSQARQQLITVDADIEAKRQLITELQKQLQDKEAEIVAGTERKQAFLEDIRQAEKTREECRGWSSSEISLLKGKVDAIEREHGWTITGVSGTITSMTYRKEIELVFDASSFLPNASNTAQPANSRIDLWYIAANRASCPIPLTPQMDFFLQNIRDHIRGLPQEKTRIRDLLQAVSAAWNKANAVADSIRLLNVSCPTETTKTSDNSMLVKSMLLIGPLATKVEISFHLTCHSSDDGIKVEISPSATVIYGERFNEPKMREFLLNRCGDYVEEKGQSTKATWGAAVAELGERLLARGRK</sequence>
<evidence type="ECO:0000313" key="5">
    <source>
        <dbReference type="Proteomes" id="UP000241818"/>
    </source>
</evidence>
<feature type="compositionally biased region" description="Low complexity" evidence="2">
    <location>
        <begin position="222"/>
        <end position="237"/>
    </location>
</feature>
<dbReference type="SMART" id="SM01315">
    <property type="entry name" value="Spc7_N"/>
    <property type="match status" value="1"/>
</dbReference>
<feature type="region of interest" description="Disordered" evidence="2">
    <location>
        <begin position="410"/>
        <end position="451"/>
    </location>
</feature>
<dbReference type="Proteomes" id="UP000241818">
    <property type="component" value="Unassembled WGS sequence"/>
</dbReference>
<feature type="region of interest" description="Disordered" evidence="2">
    <location>
        <begin position="1120"/>
        <end position="1139"/>
    </location>
</feature>
<feature type="compositionally biased region" description="Polar residues" evidence="2">
    <location>
        <begin position="840"/>
        <end position="852"/>
    </location>
</feature>
<keyword evidence="5" id="KW-1185">Reference proteome</keyword>
<dbReference type="SMART" id="SM00787">
    <property type="entry name" value="Spc7"/>
    <property type="match status" value="1"/>
</dbReference>
<dbReference type="GO" id="GO:0034501">
    <property type="term" value="P:protein localization to kinetochore"/>
    <property type="evidence" value="ECO:0007669"/>
    <property type="project" value="TreeGrafter"/>
</dbReference>
<dbReference type="GO" id="GO:1990758">
    <property type="term" value="P:mitotic sister chromatid biorientation"/>
    <property type="evidence" value="ECO:0007669"/>
    <property type="project" value="TreeGrafter"/>
</dbReference>
<feature type="compositionally biased region" description="Basic and acidic residues" evidence="2">
    <location>
        <begin position="919"/>
        <end position="945"/>
    </location>
</feature>
<dbReference type="GeneID" id="36572412"/>
<feature type="region of interest" description="Disordered" evidence="2">
    <location>
        <begin position="560"/>
        <end position="597"/>
    </location>
</feature>
<dbReference type="PANTHER" id="PTHR28260:SF1">
    <property type="entry name" value="SPINDLE POLE BODY COMPONENT SPC105"/>
    <property type="match status" value="1"/>
</dbReference>
<keyword evidence="1" id="KW-0175">Coiled coil</keyword>
<feature type="compositionally biased region" description="Polar residues" evidence="2">
    <location>
        <begin position="353"/>
        <end position="367"/>
    </location>
</feature>
<dbReference type="GO" id="GO:0000776">
    <property type="term" value="C:kinetochore"/>
    <property type="evidence" value="ECO:0007669"/>
    <property type="project" value="TreeGrafter"/>
</dbReference>
<feature type="compositionally biased region" description="Low complexity" evidence="2">
    <location>
        <begin position="1035"/>
        <end position="1057"/>
    </location>
</feature>
<dbReference type="Pfam" id="PF08317">
    <property type="entry name" value="Spc7"/>
    <property type="match status" value="1"/>
</dbReference>
<feature type="compositionally biased region" description="Low complexity" evidence="2">
    <location>
        <begin position="309"/>
        <end position="319"/>
    </location>
</feature>
<protein>
    <recommendedName>
        <fullName evidence="3">Spc7 kinetochore protein domain-containing protein</fullName>
    </recommendedName>
</protein>
<dbReference type="EMBL" id="KZ679013">
    <property type="protein sequence ID" value="PSS15300.1"/>
    <property type="molecule type" value="Genomic_DNA"/>
</dbReference>
<dbReference type="InParanoid" id="A0A2T3AZ24"/>
<dbReference type="RefSeq" id="XP_024719899.1">
    <property type="nucleotide sequence ID" value="XM_024864331.1"/>
</dbReference>
<feature type="compositionally biased region" description="Acidic residues" evidence="2">
    <location>
        <begin position="320"/>
        <end position="342"/>
    </location>
</feature>
<feature type="coiled-coil region" evidence="1">
    <location>
        <begin position="1268"/>
        <end position="1338"/>
    </location>
</feature>
<feature type="region of interest" description="Disordered" evidence="2">
    <location>
        <begin position="381"/>
        <end position="400"/>
    </location>
</feature>
<feature type="compositionally biased region" description="Polar residues" evidence="2">
    <location>
        <begin position="566"/>
        <end position="582"/>
    </location>
</feature>
<name>A0A2T3AZ24_AMORE</name>
<proteinExistence type="predicted"/>
<feature type="compositionally biased region" description="Polar residues" evidence="2">
    <location>
        <begin position="769"/>
        <end position="792"/>
    </location>
</feature>
<feature type="compositionally biased region" description="Polar residues" evidence="2">
    <location>
        <begin position="706"/>
        <end position="720"/>
    </location>
</feature>
<feature type="compositionally biased region" description="Basic and acidic residues" evidence="2">
    <location>
        <begin position="151"/>
        <end position="190"/>
    </location>
</feature>
<dbReference type="STRING" id="857342.A0A2T3AZ24"/>
<feature type="compositionally biased region" description="Acidic residues" evidence="2">
    <location>
        <begin position="984"/>
        <end position="993"/>
    </location>
</feature>
<feature type="domain" description="Spc7 kinetochore protein" evidence="3">
    <location>
        <begin position="1083"/>
        <end position="1403"/>
    </location>
</feature>
<feature type="region of interest" description="Disordered" evidence="2">
    <location>
        <begin position="45"/>
        <end position="127"/>
    </location>
</feature>
<dbReference type="Pfam" id="PF15402">
    <property type="entry name" value="MELT_2"/>
    <property type="match status" value="5"/>
</dbReference>
<dbReference type="GO" id="GO:0007094">
    <property type="term" value="P:mitotic spindle assembly checkpoint signaling"/>
    <property type="evidence" value="ECO:0007669"/>
    <property type="project" value="TreeGrafter"/>
</dbReference>
<organism evidence="4 5">
    <name type="scientific">Amorphotheca resinae ATCC 22711</name>
    <dbReference type="NCBI Taxonomy" id="857342"/>
    <lineage>
        <taxon>Eukaryota</taxon>
        <taxon>Fungi</taxon>
        <taxon>Dikarya</taxon>
        <taxon>Ascomycota</taxon>
        <taxon>Pezizomycotina</taxon>
        <taxon>Leotiomycetes</taxon>
        <taxon>Helotiales</taxon>
        <taxon>Amorphothecaceae</taxon>
        <taxon>Amorphotheca</taxon>
    </lineage>
</organism>
<feature type="region of interest" description="Disordered" evidence="2">
    <location>
        <begin position="151"/>
        <end position="367"/>
    </location>
</feature>
<reference evidence="4 5" key="1">
    <citation type="journal article" date="2018" name="New Phytol.">
        <title>Comparative genomics and transcriptomics depict ericoid mycorrhizal fungi as versatile saprotrophs and plant mutualists.</title>
        <authorList>
            <person name="Martino E."/>
            <person name="Morin E."/>
            <person name="Grelet G.A."/>
            <person name="Kuo A."/>
            <person name="Kohler A."/>
            <person name="Daghino S."/>
            <person name="Barry K.W."/>
            <person name="Cichocki N."/>
            <person name="Clum A."/>
            <person name="Dockter R.B."/>
            <person name="Hainaut M."/>
            <person name="Kuo R.C."/>
            <person name="LaButti K."/>
            <person name="Lindahl B.D."/>
            <person name="Lindquist E.A."/>
            <person name="Lipzen A."/>
            <person name="Khouja H.R."/>
            <person name="Magnuson J."/>
            <person name="Murat C."/>
            <person name="Ohm R.A."/>
            <person name="Singer S.W."/>
            <person name="Spatafora J.W."/>
            <person name="Wang M."/>
            <person name="Veneault-Fourrey C."/>
            <person name="Henrissat B."/>
            <person name="Grigoriev I.V."/>
            <person name="Martin F.M."/>
            <person name="Perotto S."/>
        </authorList>
    </citation>
    <scope>NUCLEOTIDE SEQUENCE [LARGE SCALE GENOMIC DNA]</scope>
    <source>
        <strain evidence="4 5">ATCC 22711</strain>
    </source>
</reference>
<feature type="region of interest" description="Disordered" evidence="2">
    <location>
        <begin position="1"/>
        <end position="32"/>
    </location>
</feature>
<dbReference type="InterPro" id="IPR033338">
    <property type="entry name" value="Spc105/Spc7"/>
</dbReference>
<feature type="compositionally biased region" description="Low complexity" evidence="2">
    <location>
        <begin position="793"/>
        <end position="831"/>
    </location>
</feature>
<dbReference type="InterPro" id="IPR040850">
    <property type="entry name" value="Knl1_RWD_C"/>
</dbReference>
<gene>
    <name evidence="4" type="ORF">M430DRAFT_20598</name>
</gene>
<evidence type="ECO:0000256" key="2">
    <source>
        <dbReference type="SAM" id="MobiDB-lite"/>
    </source>
</evidence>